<gene>
    <name evidence="3" type="ORF">AB0I59_30225</name>
</gene>
<keyword evidence="4" id="KW-1185">Reference proteome</keyword>
<comment type="caution">
    <text evidence="3">The sequence shown here is derived from an EMBL/GenBank/DDBJ whole genome shotgun (WGS) entry which is preliminary data.</text>
</comment>
<keyword evidence="2" id="KW-0732">Signal</keyword>
<name>A0ABV3GMP2_MICGL</name>
<evidence type="ECO:0000256" key="2">
    <source>
        <dbReference type="SAM" id="SignalP"/>
    </source>
</evidence>
<dbReference type="Proteomes" id="UP001551675">
    <property type="component" value="Unassembled WGS sequence"/>
</dbReference>
<feature type="chain" id="PRO_5045139431" description="Lipoprotein" evidence="2">
    <location>
        <begin position="20"/>
        <end position="223"/>
    </location>
</feature>
<sequence length="223" mass="22265">MRRGNTPKAAGYLLTAALAGVLTGCGMLPGQQGGSGEEKQPVSQGKQAADSVDATGSDGSTGDDGGGSGDAAGGDAAPDGQASAPAEQGTVIASREVKAGGADLTVEITGLKRQGRLSTLTLTVTNKGDARWQMSSGMGDTPAGLGLTVAGISLVDPANGKRYTVARTGAYPKAKCLCSDYDVFTESGEVLPLHATFAAPPPDVTKINVDLKVLGVFTDVPIS</sequence>
<proteinExistence type="predicted"/>
<protein>
    <recommendedName>
        <fullName evidence="5">Lipoprotein</fullName>
    </recommendedName>
</protein>
<dbReference type="EMBL" id="JBFALK010000019">
    <property type="protein sequence ID" value="MEV0972903.1"/>
    <property type="molecule type" value="Genomic_DNA"/>
</dbReference>
<feature type="compositionally biased region" description="Low complexity" evidence="1">
    <location>
        <begin position="73"/>
        <end position="86"/>
    </location>
</feature>
<evidence type="ECO:0000313" key="4">
    <source>
        <dbReference type="Proteomes" id="UP001551675"/>
    </source>
</evidence>
<evidence type="ECO:0000313" key="3">
    <source>
        <dbReference type="EMBL" id="MEV0972903.1"/>
    </source>
</evidence>
<organism evidence="3 4">
    <name type="scientific">Microtetraspora glauca</name>
    <dbReference type="NCBI Taxonomy" id="1996"/>
    <lineage>
        <taxon>Bacteria</taxon>
        <taxon>Bacillati</taxon>
        <taxon>Actinomycetota</taxon>
        <taxon>Actinomycetes</taxon>
        <taxon>Streptosporangiales</taxon>
        <taxon>Streptosporangiaceae</taxon>
        <taxon>Microtetraspora</taxon>
    </lineage>
</organism>
<evidence type="ECO:0000256" key="1">
    <source>
        <dbReference type="SAM" id="MobiDB-lite"/>
    </source>
</evidence>
<evidence type="ECO:0008006" key="5">
    <source>
        <dbReference type="Google" id="ProtNLM"/>
    </source>
</evidence>
<feature type="compositionally biased region" description="Gly residues" evidence="1">
    <location>
        <begin position="62"/>
        <end position="72"/>
    </location>
</feature>
<dbReference type="RefSeq" id="WP_358138312.1">
    <property type="nucleotide sequence ID" value="NZ_JBFALK010000019.1"/>
</dbReference>
<feature type="signal peptide" evidence="2">
    <location>
        <begin position="1"/>
        <end position="19"/>
    </location>
</feature>
<dbReference type="PROSITE" id="PS51257">
    <property type="entry name" value="PROKAR_LIPOPROTEIN"/>
    <property type="match status" value="1"/>
</dbReference>
<accession>A0ABV3GMP2</accession>
<feature type="compositionally biased region" description="Low complexity" evidence="1">
    <location>
        <begin position="48"/>
        <end position="60"/>
    </location>
</feature>
<feature type="region of interest" description="Disordered" evidence="1">
    <location>
        <begin position="30"/>
        <end position="87"/>
    </location>
</feature>
<reference evidence="3 4" key="1">
    <citation type="submission" date="2024-06" db="EMBL/GenBank/DDBJ databases">
        <title>The Natural Products Discovery Center: Release of the First 8490 Sequenced Strains for Exploring Actinobacteria Biosynthetic Diversity.</title>
        <authorList>
            <person name="Kalkreuter E."/>
            <person name="Kautsar S.A."/>
            <person name="Yang D."/>
            <person name="Bader C.D."/>
            <person name="Teijaro C.N."/>
            <person name="Fluegel L."/>
            <person name="Davis C.M."/>
            <person name="Simpson J.R."/>
            <person name="Lauterbach L."/>
            <person name="Steele A.D."/>
            <person name="Gui C."/>
            <person name="Meng S."/>
            <person name="Li G."/>
            <person name="Viehrig K."/>
            <person name="Ye F."/>
            <person name="Su P."/>
            <person name="Kiefer A.F."/>
            <person name="Nichols A."/>
            <person name="Cepeda A.J."/>
            <person name="Yan W."/>
            <person name="Fan B."/>
            <person name="Jiang Y."/>
            <person name="Adhikari A."/>
            <person name="Zheng C.-J."/>
            <person name="Schuster L."/>
            <person name="Cowan T.M."/>
            <person name="Smanski M.J."/>
            <person name="Chevrette M.G."/>
            <person name="De Carvalho L.P.S."/>
            <person name="Shen B."/>
        </authorList>
    </citation>
    <scope>NUCLEOTIDE SEQUENCE [LARGE SCALE GENOMIC DNA]</scope>
    <source>
        <strain evidence="3 4">NPDC050100</strain>
    </source>
</reference>